<dbReference type="Proteomes" id="UP000054559">
    <property type="component" value="Unassembled WGS sequence"/>
</dbReference>
<organism evidence="2 3">
    <name type="scientific">Coccidioides immitis RMSCC 3703</name>
    <dbReference type="NCBI Taxonomy" id="454286"/>
    <lineage>
        <taxon>Eukaryota</taxon>
        <taxon>Fungi</taxon>
        <taxon>Dikarya</taxon>
        <taxon>Ascomycota</taxon>
        <taxon>Pezizomycotina</taxon>
        <taxon>Eurotiomycetes</taxon>
        <taxon>Eurotiomycetidae</taxon>
        <taxon>Onygenales</taxon>
        <taxon>Onygenaceae</taxon>
        <taxon>Coccidioides</taxon>
    </lineage>
</organism>
<feature type="compositionally biased region" description="Polar residues" evidence="1">
    <location>
        <begin position="1"/>
        <end position="13"/>
    </location>
</feature>
<evidence type="ECO:0000256" key="1">
    <source>
        <dbReference type="SAM" id="MobiDB-lite"/>
    </source>
</evidence>
<accession>A0A0J8QSR9</accession>
<sequence length="167" mass="19196">MTNATADDSSQRTGNKRPKITRSKSRPPAGRHCTPVNHHQRDQTCQMYEESVQTGSSARRSAARSLSCIFILVPHRRYGYGWTPLVEVSWHRSVEPAELFSADEVNEIKRRCTSQKAGRRGRPPKLQGQQGRRRGSVPRCFRFMRCIRLYFAGLNLVQRRVRNGEDL</sequence>
<reference evidence="3" key="1">
    <citation type="journal article" date="2010" name="Genome Res.">
        <title>Population genomic sequencing of Coccidioides fungi reveals recent hybridization and transposon control.</title>
        <authorList>
            <person name="Neafsey D.E."/>
            <person name="Barker B.M."/>
            <person name="Sharpton T.J."/>
            <person name="Stajich J.E."/>
            <person name="Park D.J."/>
            <person name="Whiston E."/>
            <person name="Hung C.-Y."/>
            <person name="McMahan C."/>
            <person name="White J."/>
            <person name="Sykes S."/>
            <person name="Heiman D."/>
            <person name="Young S."/>
            <person name="Zeng Q."/>
            <person name="Abouelleil A."/>
            <person name="Aftuck L."/>
            <person name="Bessette D."/>
            <person name="Brown A."/>
            <person name="FitzGerald M."/>
            <person name="Lui A."/>
            <person name="Macdonald J.P."/>
            <person name="Priest M."/>
            <person name="Orbach M.J."/>
            <person name="Galgiani J.N."/>
            <person name="Kirkland T.N."/>
            <person name="Cole G.T."/>
            <person name="Birren B.W."/>
            <person name="Henn M.R."/>
            <person name="Taylor J.W."/>
            <person name="Rounsley S.D."/>
        </authorList>
    </citation>
    <scope>NUCLEOTIDE SEQUENCE [LARGE SCALE GENOMIC DNA]</scope>
    <source>
        <strain evidence="3">RMSCC 3703</strain>
    </source>
</reference>
<dbReference type="EMBL" id="DS268380">
    <property type="protein sequence ID" value="KMU75879.1"/>
    <property type="molecule type" value="Genomic_DNA"/>
</dbReference>
<feature type="region of interest" description="Disordered" evidence="1">
    <location>
        <begin position="1"/>
        <end position="51"/>
    </location>
</feature>
<proteinExistence type="predicted"/>
<feature type="region of interest" description="Disordered" evidence="1">
    <location>
        <begin position="112"/>
        <end position="133"/>
    </location>
</feature>
<feature type="compositionally biased region" description="Basic residues" evidence="1">
    <location>
        <begin position="112"/>
        <end position="123"/>
    </location>
</feature>
<evidence type="ECO:0000313" key="3">
    <source>
        <dbReference type="Proteomes" id="UP000054559"/>
    </source>
</evidence>
<evidence type="ECO:0000313" key="2">
    <source>
        <dbReference type="EMBL" id="KMU75879.1"/>
    </source>
</evidence>
<gene>
    <name evidence="2" type="ORF">CISG_10414</name>
</gene>
<name>A0A0J8QSR9_COCIT</name>
<protein>
    <submittedName>
        <fullName evidence="2">Uncharacterized protein</fullName>
    </submittedName>
</protein>
<dbReference type="OrthoDB" id="10586077at2759"/>
<dbReference type="AlphaFoldDB" id="A0A0J8QSR9"/>
<feature type="compositionally biased region" description="Basic residues" evidence="1">
    <location>
        <begin position="14"/>
        <end position="25"/>
    </location>
</feature>